<dbReference type="AlphaFoldDB" id="A0A7J9S2C9"/>
<proteinExistence type="predicted"/>
<evidence type="ECO:0000313" key="1">
    <source>
        <dbReference type="EMBL" id="MBB6067850.1"/>
    </source>
</evidence>
<reference evidence="1 2" key="1">
    <citation type="submission" date="2020-08" db="EMBL/GenBank/DDBJ databases">
        <title>Genomic Encyclopedia of Type Strains, Phase IV (KMG-V): Genome sequencing to study the core and pangenomes of soil and plant-associated prokaryotes.</title>
        <authorList>
            <person name="Whitman W."/>
        </authorList>
    </citation>
    <scope>NUCLEOTIDE SEQUENCE [LARGE SCALE GENOMIC DNA]</scope>
    <source>
        <strain evidence="1 2">DSM 7078</strain>
    </source>
</reference>
<comment type="caution">
    <text evidence="1">The sequence shown here is derived from an EMBL/GenBank/DDBJ whole genome shotgun (WGS) entry which is preliminary data.</text>
</comment>
<dbReference type="Proteomes" id="UP000584706">
    <property type="component" value="Unassembled WGS sequence"/>
</dbReference>
<protein>
    <submittedName>
        <fullName evidence="1">Uncharacterized protein</fullName>
    </submittedName>
</protein>
<organism evidence="1 2">
    <name type="scientific">Methanococcus maripaludis</name>
    <name type="common">Methanococcus deltae</name>
    <dbReference type="NCBI Taxonomy" id="39152"/>
    <lineage>
        <taxon>Archaea</taxon>
        <taxon>Methanobacteriati</taxon>
        <taxon>Methanobacteriota</taxon>
        <taxon>Methanomada group</taxon>
        <taxon>Methanococci</taxon>
        <taxon>Methanococcales</taxon>
        <taxon>Methanococcaceae</taxon>
        <taxon>Methanococcus</taxon>
    </lineage>
</organism>
<evidence type="ECO:0000313" key="2">
    <source>
        <dbReference type="Proteomes" id="UP000584706"/>
    </source>
</evidence>
<dbReference type="EMBL" id="JACHIQ010000002">
    <property type="protein sequence ID" value="MBB6067850.1"/>
    <property type="molecule type" value="Genomic_DNA"/>
</dbReference>
<gene>
    <name evidence="1" type="ORF">HNP97_001360</name>
</gene>
<sequence>MRYFLGLKRNEDDEIEINCLKESNLPPAMLDVIEEDLKRKGVKLIRISKELYDEIDSV</sequence>
<accession>A0A7J9S2C9</accession>
<name>A0A7J9S2C9_METMI</name>
<dbReference type="RefSeq" id="WP_183546886.1">
    <property type="nucleotide sequence ID" value="NZ_JACHIQ010000002.1"/>
</dbReference>